<proteinExistence type="predicted"/>
<keyword evidence="1" id="KW-0863">Zinc-finger</keyword>
<feature type="compositionally biased region" description="Basic residues" evidence="2">
    <location>
        <begin position="346"/>
        <end position="355"/>
    </location>
</feature>
<keyword evidence="1" id="KW-0862">Zinc</keyword>
<feature type="compositionally biased region" description="Polar residues" evidence="2">
    <location>
        <begin position="362"/>
        <end position="376"/>
    </location>
</feature>
<evidence type="ECO:0000256" key="2">
    <source>
        <dbReference type="SAM" id="MobiDB-lite"/>
    </source>
</evidence>
<dbReference type="RefSeq" id="XP_017782591.1">
    <property type="nucleotide sequence ID" value="XM_017927102.1"/>
</dbReference>
<evidence type="ECO:0000256" key="1">
    <source>
        <dbReference type="PROSITE-ProRule" id="PRU00047"/>
    </source>
</evidence>
<evidence type="ECO:0000259" key="3">
    <source>
        <dbReference type="PROSITE" id="PS50158"/>
    </source>
</evidence>
<organism evidence="4 6">
    <name type="scientific">Nicrophorus vespilloides</name>
    <name type="common">Boreal carrion beetle</name>
    <dbReference type="NCBI Taxonomy" id="110193"/>
    <lineage>
        <taxon>Eukaryota</taxon>
        <taxon>Metazoa</taxon>
        <taxon>Ecdysozoa</taxon>
        <taxon>Arthropoda</taxon>
        <taxon>Hexapoda</taxon>
        <taxon>Insecta</taxon>
        <taxon>Pterygota</taxon>
        <taxon>Neoptera</taxon>
        <taxon>Endopterygota</taxon>
        <taxon>Coleoptera</taxon>
        <taxon>Polyphaga</taxon>
        <taxon>Staphyliniformia</taxon>
        <taxon>Silphidae</taxon>
        <taxon>Nicrophorinae</taxon>
        <taxon>Nicrophorus</taxon>
    </lineage>
</organism>
<feature type="domain" description="CCHC-type" evidence="3">
    <location>
        <begin position="174"/>
        <end position="187"/>
    </location>
</feature>
<gene>
    <name evidence="5 6" type="primary">LOC108566948</name>
</gene>
<feature type="compositionally biased region" description="Polar residues" evidence="2">
    <location>
        <begin position="336"/>
        <end position="345"/>
    </location>
</feature>
<evidence type="ECO:0000313" key="6">
    <source>
        <dbReference type="RefSeq" id="XP_017782592.1"/>
    </source>
</evidence>
<dbReference type="Proteomes" id="UP000695000">
    <property type="component" value="Unplaced"/>
</dbReference>
<protein>
    <submittedName>
        <fullName evidence="5 6">Uncharacterized protein LOC108566948</fullName>
    </submittedName>
</protein>
<name>A0ABM1N6Z2_NICVS</name>
<keyword evidence="4" id="KW-1185">Reference proteome</keyword>
<dbReference type="PROSITE" id="PS50158">
    <property type="entry name" value="ZF_CCHC"/>
    <property type="match status" value="1"/>
</dbReference>
<evidence type="ECO:0000313" key="5">
    <source>
        <dbReference type="RefSeq" id="XP_017782591.1"/>
    </source>
</evidence>
<sequence length="382" mass="44047">MVPSFNGEDTNLTSRQWVKIVEEIGQAENWNCQDKRFQMISKFVGTPKEWLLKQDCFGENWNRLKRTFVRAFPSDMDYHNLLKRMVIRTKTDSETYSNYFTFKTMLLKSCNITGRKAISCLIGGFMDEDLKNLAYDQNFETAEALYSFLMKQEQFKKSRPKPPEELIANFSKVCYGCNMNGHLFEDCSDNPKNKVSGHVMINPKNFVDVWINGYSVQAYNDISSHFVMIREDQAKSMNINYKYNTKMICGYKGNPVTTLGEVSIAIRVNAVTVNIDAFIVPSSAEDFGVILGDNLRNHPDICYEENPNSISFSSAVITHTERSSFSMNEELMKNINDMNGSSKGVQRNRHHRGKPEKHERQQQSQFEPPFGSSSTSRHYRYN</sequence>
<dbReference type="InterPro" id="IPR001878">
    <property type="entry name" value="Znf_CCHC"/>
</dbReference>
<evidence type="ECO:0000313" key="4">
    <source>
        <dbReference type="Proteomes" id="UP000695000"/>
    </source>
</evidence>
<dbReference type="RefSeq" id="XP_017782592.1">
    <property type="nucleotide sequence ID" value="XM_017927103.1"/>
</dbReference>
<feature type="region of interest" description="Disordered" evidence="2">
    <location>
        <begin position="335"/>
        <end position="382"/>
    </location>
</feature>
<dbReference type="GeneID" id="108566948"/>
<accession>A0ABM1N6Z2</accession>
<keyword evidence="1" id="KW-0479">Metal-binding</keyword>
<reference evidence="5 6" key="1">
    <citation type="submission" date="2025-05" db="UniProtKB">
        <authorList>
            <consortium name="RefSeq"/>
        </authorList>
    </citation>
    <scope>IDENTIFICATION</scope>
    <source>
        <tissue evidence="5 6">Whole Larva</tissue>
    </source>
</reference>